<gene>
    <name evidence="1" type="ORF">K8V74_04640</name>
</gene>
<comment type="caution">
    <text evidence="1">The sequence shown here is derived from an EMBL/GenBank/DDBJ whole genome shotgun (WGS) entry which is preliminary data.</text>
</comment>
<reference evidence="1" key="2">
    <citation type="submission" date="2021-09" db="EMBL/GenBank/DDBJ databases">
        <authorList>
            <person name="Gilroy R."/>
        </authorList>
    </citation>
    <scope>NUCLEOTIDE SEQUENCE</scope>
    <source>
        <strain evidence="1">CHK139-4039</strain>
    </source>
</reference>
<name>A0A9D2ZWJ1_BREEP</name>
<evidence type="ECO:0000313" key="2">
    <source>
        <dbReference type="Proteomes" id="UP000743760"/>
    </source>
</evidence>
<accession>A0A9D2ZWJ1</accession>
<evidence type="ECO:0000313" key="1">
    <source>
        <dbReference type="EMBL" id="HJE77216.1"/>
    </source>
</evidence>
<dbReference type="Proteomes" id="UP000743760">
    <property type="component" value="Unassembled WGS sequence"/>
</dbReference>
<organism evidence="1 2">
    <name type="scientific">Brevibacterium epidermidis</name>
    <dbReference type="NCBI Taxonomy" id="1698"/>
    <lineage>
        <taxon>Bacteria</taxon>
        <taxon>Bacillati</taxon>
        <taxon>Actinomycetota</taxon>
        <taxon>Actinomycetes</taxon>
        <taxon>Micrococcales</taxon>
        <taxon>Brevibacteriaceae</taxon>
        <taxon>Brevibacterium</taxon>
    </lineage>
</organism>
<protein>
    <submittedName>
        <fullName evidence="1">DUF2332 domain-containing protein</fullName>
    </submittedName>
</protein>
<dbReference type="Pfam" id="PF10094">
    <property type="entry name" value="DUF2332"/>
    <property type="match status" value="1"/>
</dbReference>
<dbReference type="AlphaFoldDB" id="A0A9D2ZWJ1"/>
<dbReference type="EMBL" id="DYXR01000152">
    <property type="protein sequence ID" value="HJE77216.1"/>
    <property type="molecule type" value="Genomic_DNA"/>
</dbReference>
<proteinExistence type="predicted"/>
<dbReference type="InterPro" id="IPR011200">
    <property type="entry name" value="UCP012608"/>
</dbReference>
<feature type="non-terminal residue" evidence="1">
    <location>
        <position position="249"/>
    </location>
</feature>
<sequence>MTELDAETLRDYYGAFSRLEASGTSPIYTSWAAGVSADDDVIALLLGLPRPKRQANLLFAAARHLGAGEGSYADLRTWLFEHWNDVRELMLARATQTNEAGRCATLLPALTRIPGPLALIEVGASAGLCLYPDRYSYRFTVTEATGTEFEQSTTLDPADGPSAVVLDCELTNTAVPERLPEVAWRAGIDLNPLDITDADQREWLTSLIWPEHQARRERLLAAASIAAADPPHLVRGDLLDTVESLLAEV</sequence>
<reference evidence="1" key="1">
    <citation type="journal article" date="2021" name="PeerJ">
        <title>Extensive microbial diversity within the chicken gut microbiome revealed by metagenomics and culture.</title>
        <authorList>
            <person name="Gilroy R."/>
            <person name="Ravi A."/>
            <person name="Getino M."/>
            <person name="Pursley I."/>
            <person name="Horton D.L."/>
            <person name="Alikhan N.F."/>
            <person name="Baker D."/>
            <person name="Gharbi K."/>
            <person name="Hall N."/>
            <person name="Watson M."/>
            <person name="Adriaenssens E.M."/>
            <person name="Foster-Nyarko E."/>
            <person name="Jarju S."/>
            <person name="Secka A."/>
            <person name="Antonio M."/>
            <person name="Oren A."/>
            <person name="Chaudhuri R.R."/>
            <person name="La Ragione R."/>
            <person name="Hildebrand F."/>
            <person name="Pallen M.J."/>
        </authorList>
    </citation>
    <scope>NUCLEOTIDE SEQUENCE</scope>
    <source>
        <strain evidence="1">CHK139-4039</strain>
    </source>
</reference>